<gene>
    <name evidence="6" type="ORF">KIW84_056018</name>
</gene>
<evidence type="ECO:0000313" key="6">
    <source>
        <dbReference type="EMBL" id="KAI5410714.1"/>
    </source>
</evidence>
<evidence type="ECO:0000256" key="2">
    <source>
        <dbReference type="ARBA" id="ARBA00022692"/>
    </source>
</evidence>
<evidence type="ECO:0000256" key="1">
    <source>
        <dbReference type="ARBA" id="ARBA00004141"/>
    </source>
</evidence>
<protein>
    <recommendedName>
        <fullName evidence="5">Nodulin-like domain-containing protein</fullName>
    </recommendedName>
</protein>
<accession>A0A9D4WX25</accession>
<dbReference type="PANTHER" id="PTHR21576">
    <property type="entry name" value="UNCHARACTERIZED NODULIN-LIKE PROTEIN"/>
    <property type="match status" value="1"/>
</dbReference>
<keyword evidence="2" id="KW-0812">Transmembrane</keyword>
<dbReference type="AlphaFoldDB" id="A0A9D4WX25"/>
<dbReference type="EMBL" id="JAMSHJ010000005">
    <property type="protein sequence ID" value="KAI5410714.1"/>
    <property type="molecule type" value="Genomic_DNA"/>
</dbReference>
<keyword evidence="7" id="KW-1185">Reference proteome</keyword>
<dbReference type="PANTHER" id="PTHR21576:SF95">
    <property type="entry name" value="NODULIN-LIKE_MFS TRANSPORTER"/>
    <property type="match status" value="1"/>
</dbReference>
<evidence type="ECO:0000256" key="3">
    <source>
        <dbReference type="ARBA" id="ARBA00022989"/>
    </source>
</evidence>
<organism evidence="6 7">
    <name type="scientific">Pisum sativum</name>
    <name type="common">Garden pea</name>
    <name type="synonym">Lathyrus oleraceus</name>
    <dbReference type="NCBI Taxonomy" id="3888"/>
    <lineage>
        <taxon>Eukaryota</taxon>
        <taxon>Viridiplantae</taxon>
        <taxon>Streptophyta</taxon>
        <taxon>Embryophyta</taxon>
        <taxon>Tracheophyta</taxon>
        <taxon>Spermatophyta</taxon>
        <taxon>Magnoliopsida</taxon>
        <taxon>eudicotyledons</taxon>
        <taxon>Gunneridae</taxon>
        <taxon>Pentapetalae</taxon>
        <taxon>rosids</taxon>
        <taxon>fabids</taxon>
        <taxon>Fabales</taxon>
        <taxon>Fabaceae</taxon>
        <taxon>Papilionoideae</taxon>
        <taxon>50 kb inversion clade</taxon>
        <taxon>NPAAA clade</taxon>
        <taxon>Hologalegina</taxon>
        <taxon>IRL clade</taxon>
        <taxon>Fabeae</taxon>
        <taxon>Lathyrus</taxon>
    </lineage>
</organism>
<name>A0A9D4WX25_PEA</name>
<evidence type="ECO:0000256" key="4">
    <source>
        <dbReference type="ARBA" id="ARBA00023136"/>
    </source>
</evidence>
<evidence type="ECO:0000313" key="7">
    <source>
        <dbReference type="Proteomes" id="UP001058974"/>
    </source>
</evidence>
<dbReference type="GO" id="GO:0016020">
    <property type="term" value="C:membrane"/>
    <property type="evidence" value="ECO:0007669"/>
    <property type="project" value="UniProtKB-SubCell"/>
</dbReference>
<dbReference type="Gramene" id="Psat05G0601800-T1">
    <property type="protein sequence ID" value="KAI5410714.1"/>
    <property type="gene ID" value="KIW84_056018"/>
</dbReference>
<keyword evidence="3" id="KW-1133">Transmembrane helix</keyword>
<sequence length="77" mass="8439">MLQEYKAVGGNFAESVIDLRNTFTFPIYSHSLKSVLGFNQRQVTLLGVANDVGENTGLLPGIACNRPPATVFQIRLE</sequence>
<evidence type="ECO:0000259" key="5">
    <source>
        <dbReference type="Pfam" id="PF06813"/>
    </source>
</evidence>
<comment type="subcellular location">
    <subcellularLocation>
        <location evidence="1">Membrane</location>
        <topology evidence="1">Multi-pass membrane protein</topology>
    </subcellularLocation>
</comment>
<dbReference type="Proteomes" id="UP001058974">
    <property type="component" value="Chromosome 5"/>
</dbReference>
<dbReference type="InterPro" id="IPR010658">
    <property type="entry name" value="Nodulin-like"/>
</dbReference>
<comment type="caution">
    <text evidence="6">The sequence shown here is derived from an EMBL/GenBank/DDBJ whole genome shotgun (WGS) entry which is preliminary data.</text>
</comment>
<keyword evidence="4" id="KW-0472">Membrane</keyword>
<proteinExistence type="predicted"/>
<dbReference type="Pfam" id="PF06813">
    <property type="entry name" value="Nodulin-like"/>
    <property type="match status" value="1"/>
</dbReference>
<feature type="domain" description="Nodulin-like" evidence="5">
    <location>
        <begin position="21"/>
        <end position="71"/>
    </location>
</feature>
<reference evidence="6 7" key="1">
    <citation type="journal article" date="2022" name="Nat. Genet.">
        <title>Improved pea reference genome and pan-genome highlight genomic features and evolutionary characteristics.</title>
        <authorList>
            <person name="Yang T."/>
            <person name="Liu R."/>
            <person name="Luo Y."/>
            <person name="Hu S."/>
            <person name="Wang D."/>
            <person name="Wang C."/>
            <person name="Pandey M.K."/>
            <person name="Ge S."/>
            <person name="Xu Q."/>
            <person name="Li N."/>
            <person name="Li G."/>
            <person name="Huang Y."/>
            <person name="Saxena R.K."/>
            <person name="Ji Y."/>
            <person name="Li M."/>
            <person name="Yan X."/>
            <person name="He Y."/>
            <person name="Liu Y."/>
            <person name="Wang X."/>
            <person name="Xiang C."/>
            <person name="Varshney R.K."/>
            <person name="Ding H."/>
            <person name="Gao S."/>
            <person name="Zong X."/>
        </authorList>
    </citation>
    <scope>NUCLEOTIDE SEQUENCE [LARGE SCALE GENOMIC DNA]</scope>
    <source>
        <strain evidence="6 7">cv. Zhongwan 6</strain>
    </source>
</reference>